<feature type="chain" id="PRO_5040402329" evidence="1">
    <location>
        <begin position="25"/>
        <end position="199"/>
    </location>
</feature>
<dbReference type="AlphaFoldDB" id="A0A9P0ZSP2"/>
<reference evidence="2" key="1">
    <citation type="submission" date="2022-07" db="EMBL/GenBank/DDBJ databases">
        <authorList>
            <person name="Macas J."/>
            <person name="Novak P."/>
            <person name="Neumann P."/>
        </authorList>
    </citation>
    <scope>NUCLEOTIDE SEQUENCE</scope>
</reference>
<dbReference type="OrthoDB" id="641593at2759"/>
<evidence type="ECO:0000256" key="1">
    <source>
        <dbReference type="SAM" id="SignalP"/>
    </source>
</evidence>
<name>A0A9P0ZSP2_CUSEU</name>
<keyword evidence="3" id="KW-1185">Reference proteome</keyword>
<organism evidence="2 3">
    <name type="scientific">Cuscuta europaea</name>
    <name type="common">European dodder</name>
    <dbReference type="NCBI Taxonomy" id="41803"/>
    <lineage>
        <taxon>Eukaryota</taxon>
        <taxon>Viridiplantae</taxon>
        <taxon>Streptophyta</taxon>
        <taxon>Embryophyta</taxon>
        <taxon>Tracheophyta</taxon>
        <taxon>Spermatophyta</taxon>
        <taxon>Magnoliopsida</taxon>
        <taxon>eudicotyledons</taxon>
        <taxon>Gunneridae</taxon>
        <taxon>Pentapetalae</taxon>
        <taxon>asterids</taxon>
        <taxon>lamiids</taxon>
        <taxon>Solanales</taxon>
        <taxon>Convolvulaceae</taxon>
        <taxon>Cuscuteae</taxon>
        <taxon>Cuscuta</taxon>
        <taxon>Cuscuta subgen. Cuscuta</taxon>
    </lineage>
</organism>
<sequence length="199" mass="22164">MATFPRSLLLVFFLLLINPSPSSSLFLPLFQYQTALSLSRTLFNRVADHRTARGDALGAARVRSIAKIINEANGVGLWKLMWNHGRSFVRNFFNFNVLVRALGELTRAGSEEDKEKLSNRNHGNVTKIANDLSARMQKVFGQSGALAELMELLRKEIVEGDLLKDCLQVGGSDLKELIQVLKNMALQFTNSSPSNQTDL</sequence>
<feature type="signal peptide" evidence="1">
    <location>
        <begin position="1"/>
        <end position="24"/>
    </location>
</feature>
<dbReference type="Proteomes" id="UP001152484">
    <property type="component" value="Unassembled WGS sequence"/>
</dbReference>
<keyword evidence="1" id="KW-0732">Signal</keyword>
<comment type="caution">
    <text evidence="2">The sequence shown here is derived from an EMBL/GenBank/DDBJ whole genome shotgun (WGS) entry which is preliminary data.</text>
</comment>
<accession>A0A9P0ZSP2</accession>
<dbReference type="PANTHER" id="PTHR36806">
    <property type="entry name" value="ADENINE PHOSPHORIBOSYLTRANSFERASE"/>
    <property type="match status" value="1"/>
</dbReference>
<evidence type="ECO:0000313" key="2">
    <source>
        <dbReference type="EMBL" id="CAH9113573.1"/>
    </source>
</evidence>
<dbReference type="EMBL" id="CAMAPE010000061">
    <property type="protein sequence ID" value="CAH9113573.1"/>
    <property type="molecule type" value="Genomic_DNA"/>
</dbReference>
<proteinExistence type="predicted"/>
<protein>
    <submittedName>
        <fullName evidence="2">Uncharacterized protein</fullName>
    </submittedName>
</protein>
<evidence type="ECO:0000313" key="3">
    <source>
        <dbReference type="Proteomes" id="UP001152484"/>
    </source>
</evidence>
<gene>
    <name evidence="2" type="ORF">CEURO_LOCUS20066</name>
</gene>